<organism evidence="3 4">
    <name type="scientific">Suillus discolor</name>
    <dbReference type="NCBI Taxonomy" id="1912936"/>
    <lineage>
        <taxon>Eukaryota</taxon>
        <taxon>Fungi</taxon>
        <taxon>Dikarya</taxon>
        <taxon>Basidiomycota</taxon>
        <taxon>Agaricomycotina</taxon>
        <taxon>Agaricomycetes</taxon>
        <taxon>Agaricomycetidae</taxon>
        <taxon>Boletales</taxon>
        <taxon>Suillineae</taxon>
        <taxon>Suillaceae</taxon>
        <taxon>Suillus</taxon>
    </lineage>
</organism>
<evidence type="ECO:0000256" key="2">
    <source>
        <dbReference type="SAM" id="MobiDB-lite"/>
    </source>
</evidence>
<reference evidence="3" key="1">
    <citation type="journal article" date="2020" name="New Phytol.">
        <title>Comparative genomics reveals dynamic genome evolution in host specialist ectomycorrhizal fungi.</title>
        <authorList>
            <person name="Lofgren L.A."/>
            <person name="Nguyen N.H."/>
            <person name="Vilgalys R."/>
            <person name="Ruytinx J."/>
            <person name="Liao H.L."/>
            <person name="Branco S."/>
            <person name="Kuo A."/>
            <person name="LaButti K."/>
            <person name="Lipzen A."/>
            <person name="Andreopoulos W."/>
            <person name="Pangilinan J."/>
            <person name="Riley R."/>
            <person name="Hundley H."/>
            <person name="Na H."/>
            <person name="Barry K."/>
            <person name="Grigoriev I.V."/>
            <person name="Stajich J.E."/>
            <person name="Kennedy P.G."/>
        </authorList>
    </citation>
    <scope>NUCLEOTIDE SEQUENCE</scope>
    <source>
        <strain evidence="3">FC423</strain>
    </source>
</reference>
<dbReference type="RefSeq" id="XP_041296634.1">
    <property type="nucleotide sequence ID" value="XM_041443726.1"/>
</dbReference>
<comment type="caution">
    <text evidence="3">The sequence shown here is derived from an EMBL/GenBank/DDBJ whole genome shotgun (WGS) entry which is preliminary data.</text>
</comment>
<keyword evidence="1" id="KW-0175">Coiled coil</keyword>
<dbReference type="AlphaFoldDB" id="A0A9P7FFY5"/>
<evidence type="ECO:0000313" key="3">
    <source>
        <dbReference type="EMBL" id="KAG2114686.1"/>
    </source>
</evidence>
<feature type="compositionally biased region" description="Basic and acidic residues" evidence="2">
    <location>
        <begin position="43"/>
        <end position="55"/>
    </location>
</feature>
<evidence type="ECO:0000256" key="1">
    <source>
        <dbReference type="SAM" id="Coils"/>
    </source>
</evidence>
<keyword evidence="4" id="KW-1185">Reference proteome</keyword>
<dbReference type="EMBL" id="JABBWM010000009">
    <property type="protein sequence ID" value="KAG2114686.1"/>
    <property type="molecule type" value="Genomic_DNA"/>
</dbReference>
<dbReference type="GeneID" id="64705985"/>
<proteinExistence type="predicted"/>
<gene>
    <name evidence="3" type="ORF">F5147DRAFT_822019</name>
</gene>
<protein>
    <submittedName>
        <fullName evidence="3">Uncharacterized protein</fullName>
    </submittedName>
</protein>
<name>A0A9P7FFY5_9AGAM</name>
<accession>A0A9P7FFY5</accession>
<sequence>MSSTIFNPSMLTAFPSPSPSPEPEEHLLEGGNASVDDATLDDAALKEPEESESDRVERTWAAVLNTMRVCVDTAPPSKPELLEEQESWLRDWNVAMADMTVVYERARAASLNVSLNDMDVVTLAEGKIAARTLTRAMKAWKEKAEESARLGGRMTATSVNRPAECCEHCATSGAKCVVVHVGGHCEVCIKVRKVCSFVATKNKGCTPAAPKRKVPPSVQTTAPDTAESEVEIVGEAMADEPAVGPSKAIVMQQPKRMLDSDAVPAAKRPCLEVDPELEEACAEAVRLRNENAKLRTQNDKYRLALINMRQHTCIQESELLHMSNQLYILARDWGNWEKELGEVLED</sequence>
<feature type="compositionally biased region" description="Polar residues" evidence="2">
    <location>
        <begin position="1"/>
        <end position="10"/>
    </location>
</feature>
<feature type="coiled-coil region" evidence="1">
    <location>
        <begin position="277"/>
        <end position="304"/>
    </location>
</feature>
<feature type="region of interest" description="Disordered" evidence="2">
    <location>
        <begin position="1"/>
        <end position="55"/>
    </location>
</feature>
<evidence type="ECO:0000313" key="4">
    <source>
        <dbReference type="Proteomes" id="UP000823399"/>
    </source>
</evidence>
<dbReference type="Proteomes" id="UP000823399">
    <property type="component" value="Unassembled WGS sequence"/>
</dbReference>